<keyword evidence="3" id="KW-1185">Reference proteome</keyword>
<evidence type="ECO:0000313" key="3">
    <source>
        <dbReference type="Proteomes" id="UP000199452"/>
    </source>
</evidence>
<dbReference type="STRING" id="1640674.SAMN05216323_10159"/>
<reference evidence="2 3" key="1">
    <citation type="submission" date="2016-09" db="EMBL/GenBank/DDBJ databases">
        <authorList>
            <person name="Capua I."/>
            <person name="De Benedictis P."/>
            <person name="Joannis T."/>
            <person name="Lombin L.H."/>
            <person name="Cattoli G."/>
        </authorList>
    </citation>
    <scope>NUCLEOTIDE SEQUENCE [LARGE SCALE GENOMIC DNA]</scope>
    <source>
        <strain evidence="2 3">A7P-90m</strain>
    </source>
</reference>
<feature type="domain" description="Immunity protein Imm33" evidence="1">
    <location>
        <begin position="23"/>
        <end position="108"/>
    </location>
</feature>
<name>A0A1G6I906_9BACT</name>
<evidence type="ECO:0000313" key="2">
    <source>
        <dbReference type="EMBL" id="SDC02918.1"/>
    </source>
</evidence>
<dbReference type="PANTHER" id="PTHR38743">
    <property type="entry name" value="SIMILAR TO GLYOXYLASE I FAMILY PROTEIN"/>
    <property type="match status" value="1"/>
</dbReference>
<accession>A0A1G6I906</accession>
<dbReference type="Pfam" id="PF09951">
    <property type="entry name" value="Imm33"/>
    <property type="match status" value="1"/>
</dbReference>
<protein>
    <recommendedName>
        <fullName evidence="1">Immunity protein Imm33 domain-containing protein</fullName>
    </recommendedName>
</protein>
<dbReference type="Proteomes" id="UP000199452">
    <property type="component" value="Unassembled WGS sequence"/>
</dbReference>
<dbReference type="PANTHER" id="PTHR38743:SF2">
    <property type="entry name" value="DUF2185 DOMAIN-CONTAINING PROTEIN"/>
    <property type="match status" value="1"/>
</dbReference>
<evidence type="ECO:0000259" key="1">
    <source>
        <dbReference type="Pfam" id="PF09951"/>
    </source>
</evidence>
<dbReference type="EMBL" id="FMYP01000015">
    <property type="protein sequence ID" value="SDC02918.1"/>
    <property type="molecule type" value="Genomic_DNA"/>
</dbReference>
<dbReference type="OrthoDB" id="4827574at2"/>
<dbReference type="AlphaFoldDB" id="A0A1G6I906"/>
<dbReference type="InterPro" id="IPR018689">
    <property type="entry name" value="Imm33_dom"/>
</dbReference>
<organism evidence="2 3">
    <name type="scientific">Williamwhitmania taraxaci</name>
    <dbReference type="NCBI Taxonomy" id="1640674"/>
    <lineage>
        <taxon>Bacteria</taxon>
        <taxon>Pseudomonadati</taxon>
        <taxon>Bacteroidota</taxon>
        <taxon>Bacteroidia</taxon>
        <taxon>Bacteroidales</taxon>
        <taxon>Williamwhitmaniaceae</taxon>
        <taxon>Williamwhitmania</taxon>
    </lineage>
</organism>
<gene>
    <name evidence="2" type="ORF">SAMN05216323_10159</name>
</gene>
<proteinExistence type="predicted"/>
<sequence length="112" mass="12851">MGSNNYKLKSQDIKELVPSMGYCYASDTITVDGMKVGYMYREIRDDNDDSGWRFLSGTETEEYVEDDTNSMFFEVNVIANYDPAIIPYLKMRVGTELERVEGTDTFQAVEPE</sequence>
<dbReference type="RefSeq" id="WP_092436805.1">
    <property type="nucleotide sequence ID" value="NZ_FMYP01000015.1"/>
</dbReference>